<dbReference type="InterPro" id="IPR057228">
    <property type="entry name" value="DUF7906"/>
</dbReference>
<keyword evidence="4" id="KW-0472">Membrane</keyword>
<keyword evidence="4" id="KW-0812">Transmembrane</keyword>
<dbReference type="AlphaFoldDB" id="A0AAV7YY19"/>
<evidence type="ECO:0000259" key="3">
    <source>
        <dbReference type="Pfam" id="PF25483"/>
    </source>
</evidence>
<reference evidence="4" key="1">
    <citation type="submission" date="2022-08" db="EMBL/GenBank/DDBJ databases">
        <title>Novel sulphate-reducing endosymbionts in the free-living metamonad Anaeramoeba.</title>
        <authorList>
            <person name="Jerlstrom-Hultqvist J."/>
            <person name="Cepicka I."/>
            <person name="Gallot-Lavallee L."/>
            <person name="Salas-Leiva D."/>
            <person name="Curtis B.A."/>
            <person name="Zahonova K."/>
            <person name="Pipaliya S."/>
            <person name="Dacks J."/>
            <person name="Roger A.J."/>
        </authorList>
    </citation>
    <scope>NUCLEOTIDE SEQUENCE</scope>
    <source>
        <strain evidence="4">Busselton2</strain>
    </source>
</reference>
<feature type="signal peptide" evidence="2">
    <location>
        <begin position="1"/>
        <end position="23"/>
    </location>
</feature>
<dbReference type="EMBL" id="JANTQA010000047">
    <property type="protein sequence ID" value="KAJ3432782.1"/>
    <property type="molecule type" value="Genomic_DNA"/>
</dbReference>
<keyword evidence="2" id="KW-0732">Signal</keyword>
<evidence type="ECO:0000256" key="1">
    <source>
        <dbReference type="SAM" id="MobiDB-lite"/>
    </source>
</evidence>
<proteinExistence type="predicted"/>
<feature type="chain" id="PRO_5043664322" evidence="2">
    <location>
        <begin position="24"/>
        <end position="779"/>
    </location>
</feature>
<gene>
    <name evidence="4" type="ORF">M0812_21725</name>
</gene>
<evidence type="ECO:0000313" key="5">
    <source>
        <dbReference type="Proteomes" id="UP001146793"/>
    </source>
</evidence>
<sequence>MKINQHFVLVVFFQFLILNKVLSLGEESTENLKKDYFADEQKFLREIELKEGGYKKFKPKSLTLNKIKKEIFSLKIDFLIQVKMIGFDEDGYESLLFKSEIFDSYFAPQLFGISPFRSHQENKGISIRPNLEVEFEILPKTSVLTRKLNLAISSGITLHDSRIGKPGAKLAGEGQFTHDHLRGTPAEINQEIVEGLLEEYHLFDKRQQYTRDQNSKQKNSNKDKRKKQIYTIYVLSTREKRDYVYVDADETSCSRSLGMHHTERFLWVDLTSSPSEYGPLPGLTSHSSRDGVITKYSLPYLRNFQKTKTNFRKTKFVASLCSWLRNVLDFMVIPDLYSLPMKSALSEKIELQLITITEQKDKDTNWDVFQETINQLDWQGAEIELKTKTISLDQIDWIHMAFQYSLKQNLIVDSNELHYWLLKFNKEIQKDLKLLELQSKNSNGMKSDNDGGNGKGNDGDGNGDGDDNYNYNDNDNDNSGDTNYNSETVLTFPVYHFQLFRNNQTVLFDSKRRVVGFEEMVLAIETQLVHDNEVFTSVQTGLFCSSSGNTKILNYNSEDRQEIFKQSFPYLLRSLFGTLPVHHHLTKDLKLSHDYLWAISSLPFSCSSGQVLYVYQRDLAHRGVIYSLIDLHISEFLQIISKFDKFRKKLSQIFNTNQLNILIKRLDLINLKFEKINYSLSQFDYQYALYLAHSLKYDIAEIESLVRQTSKQLYPTYHCPKQLFNNNNITNITHFEEGIYQVYLVLLSIRIILVSKVLRVIVKLDISLKGLNGCNKKKR</sequence>
<dbReference type="PANTHER" id="PTHR31515:SF4">
    <property type="entry name" value="TRANSMEMBRANE PROTEIN"/>
    <property type="match status" value="1"/>
</dbReference>
<feature type="compositionally biased region" description="Gly residues" evidence="1">
    <location>
        <begin position="451"/>
        <end position="460"/>
    </location>
</feature>
<evidence type="ECO:0000256" key="2">
    <source>
        <dbReference type="SAM" id="SignalP"/>
    </source>
</evidence>
<organism evidence="4 5">
    <name type="scientific">Anaeramoeba flamelloides</name>
    <dbReference type="NCBI Taxonomy" id="1746091"/>
    <lineage>
        <taxon>Eukaryota</taxon>
        <taxon>Metamonada</taxon>
        <taxon>Anaeramoebidae</taxon>
        <taxon>Anaeramoeba</taxon>
    </lineage>
</organism>
<feature type="region of interest" description="Disordered" evidence="1">
    <location>
        <begin position="443"/>
        <end position="482"/>
    </location>
</feature>
<evidence type="ECO:0000313" key="4">
    <source>
        <dbReference type="EMBL" id="KAJ3432782.1"/>
    </source>
</evidence>
<dbReference type="Proteomes" id="UP001146793">
    <property type="component" value="Unassembled WGS sequence"/>
</dbReference>
<protein>
    <submittedName>
        <fullName evidence="4">Transmembrane protein-related</fullName>
    </submittedName>
</protein>
<feature type="domain" description="DUF7906" evidence="3">
    <location>
        <begin position="78"/>
        <end position="334"/>
    </location>
</feature>
<comment type="caution">
    <text evidence="4">The sequence shown here is derived from an EMBL/GenBank/DDBJ whole genome shotgun (WGS) entry which is preliminary data.</text>
</comment>
<accession>A0AAV7YY19</accession>
<feature type="compositionally biased region" description="Low complexity" evidence="1">
    <location>
        <begin position="468"/>
        <end position="482"/>
    </location>
</feature>
<dbReference type="Pfam" id="PF25483">
    <property type="entry name" value="DUF7906"/>
    <property type="match status" value="1"/>
</dbReference>
<name>A0AAV7YY19_9EUKA</name>
<dbReference type="PANTHER" id="PTHR31515">
    <property type="entry name" value="TRANSMEMBRANE PROTEIN-RELATED"/>
    <property type="match status" value="1"/>
</dbReference>